<feature type="region of interest" description="Disordered" evidence="1">
    <location>
        <begin position="1"/>
        <end position="33"/>
    </location>
</feature>
<accession>T1KAZ6</accession>
<protein>
    <submittedName>
        <fullName evidence="2">Uncharacterized protein</fullName>
    </submittedName>
</protein>
<reference evidence="3" key="1">
    <citation type="submission" date="2011-08" db="EMBL/GenBank/DDBJ databases">
        <authorList>
            <person name="Rombauts S."/>
        </authorList>
    </citation>
    <scope>NUCLEOTIDE SEQUENCE</scope>
    <source>
        <strain evidence="3">London</strain>
    </source>
</reference>
<dbReference type="HOGENOM" id="CLU_3385344_0_0_1"/>
<evidence type="ECO:0000256" key="1">
    <source>
        <dbReference type="SAM" id="MobiDB-lite"/>
    </source>
</evidence>
<organism evidence="2 3">
    <name type="scientific">Tetranychus urticae</name>
    <name type="common">Two-spotted spider mite</name>
    <dbReference type="NCBI Taxonomy" id="32264"/>
    <lineage>
        <taxon>Eukaryota</taxon>
        <taxon>Metazoa</taxon>
        <taxon>Ecdysozoa</taxon>
        <taxon>Arthropoda</taxon>
        <taxon>Chelicerata</taxon>
        <taxon>Arachnida</taxon>
        <taxon>Acari</taxon>
        <taxon>Acariformes</taxon>
        <taxon>Trombidiformes</taxon>
        <taxon>Prostigmata</taxon>
        <taxon>Eleutherengona</taxon>
        <taxon>Raphignathae</taxon>
        <taxon>Tetranychoidea</taxon>
        <taxon>Tetranychidae</taxon>
        <taxon>Tetranychus</taxon>
    </lineage>
</organism>
<proteinExistence type="predicted"/>
<name>T1KAZ6_TETUR</name>
<evidence type="ECO:0000313" key="2">
    <source>
        <dbReference type="EnsemblMetazoa" id="tetur08g02310.1"/>
    </source>
</evidence>
<feature type="compositionally biased region" description="Gly residues" evidence="1">
    <location>
        <begin position="1"/>
        <end position="10"/>
    </location>
</feature>
<reference evidence="2" key="2">
    <citation type="submission" date="2015-06" db="UniProtKB">
        <authorList>
            <consortium name="EnsemblMetazoa"/>
        </authorList>
    </citation>
    <scope>IDENTIFICATION</scope>
</reference>
<evidence type="ECO:0000313" key="3">
    <source>
        <dbReference type="Proteomes" id="UP000015104"/>
    </source>
</evidence>
<dbReference type="AlphaFoldDB" id="T1KAZ6"/>
<dbReference type="Proteomes" id="UP000015104">
    <property type="component" value="Unassembled WGS sequence"/>
</dbReference>
<dbReference type="EMBL" id="CAEY01001943">
    <property type="status" value="NOT_ANNOTATED_CDS"/>
    <property type="molecule type" value="Genomic_DNA"/>
</dbReference>
<dbReference type="EnsemblMetazoa" id="tetur08g02310.1">
    <property type="protein sequence ID" value="tetur08g02310.1"/>
    <property type="gene ID" value="tetur08g02310"/>
</dbReference>
<sequence>MRGSAGGEGRNNGKQRETKTGSLDYGLYWRKGI</sequence>
<keyword evidence="3" id="KW-1185">Reference proteome</keyword>